<gene>
    <name evidence="1" type="ORF">SAMN06295955_12116</name>
</gene>
<protein>
    <submittedName>
        <fullName evidence="1">Uncharacterized protein</fullName>
    </submittedName>
</protein>
<dbReference type="EMBL" id="FZPA01000021">
    <property type="protein sequence ID" value="SNT27371.1"/>
    <property type="molecule type" value="Genomic_DNA"/>
</dbReference>
<evidence type="ECO:0000313" key="1">
    <source>
        <dbReference type="EMBL" id="SNT27371.1"/>
    </source>
</evidence>
<dbReference type="Proteomes" id="UP000198339">
    <property type="component" value="Unassembled WGS sequence"/>
</dbReference>
<dbReference type="RefSeq" id="WP_089217399.1">
    <property type="nucleotide sequence ID" value="NZ_FZPA01000021.1"/>
</dbReference>
<reference evidence="1 2" key="1">
    <citation type="submission" date="2017-06" db="EMBL/GenBank/DDBJ databases">
        <authorList>
            <person name="Kim H.J."/>
            <person name="Triplett B.A."/>
        </authorList>
    </citation>
    <scope>NUCLEOTIDE SEQUENCE [LARGE SCALE GENOMIC DNA]</scope>
    <source>
        <strain evidence="1 2">DS15</strain>
    </source>
</reference>
<organism evidence="1 2">
    <name type="scientific">Sphingopyxis indica</name>
    <dbReference type="NCBI Taxonomy" id="436663"/>
    <lineage>
        <taxon>Bacteria</taxon>
        <taxon>Pseudomonadati</taxon>
        <taxon>Pseudomonadota</taxon>
        <taxon>Alphaproteobacteria</taxon>
        <taxon>Sphingomonadales</taxon>
        <taxon>Sphingomonadaceae</taxon>
        <taxon>Sphingopyxis</taxon>
    </lineage>
</organism>
<dbReference type="InterPro" id="IPR041197">
    <property type="entry name" value="LD_cluster3"/>
</dbReference>
<proteinExistence type="predicted"/>
<accession>A0A239LA76</accession>
<sequence>MTDAIFLSAGVPDPRRGPEYAKTADTVAIAAAVSALVHVTLGRRLLVWGGQPAITPMIWFVAEGLGVDYGRWVRLYQSKHFKDEFPEDNKRFSNVEYTEDLGDRERSLLLMRERMFSDYNFTAAVFIGGMKGIIDEFDLLEKMHPAAIKIPVISAGGATLDLAQRIGTVSTDLATNMDYIALFHRHLGISVKENRYQTPEAQPASIADRLWRQ</sequence>
<keyword evidence="2" id="KW-1185">Reference proteome</keyword>
<dbReference type="OrthoDB" id="5525437at2"/>
<evidence type="ECO:0000313" key="2">
    <source>
        <dbReference type="Proteomes" id="UP000198339"/>
    </source>
</evidence>
<dbReference type="AlphaFoldDB" id="A0A239LA76"/>
<name>A0A239LA76_9SPHN</name>
<dbReference type="Pfam" id="PF18180">
    <property type="entry name" value="LD_cluster3"/>
    <property type="match status" value="1"/>
</dbReference>